<proteinExistence type="predicted"/>
<dbReference type="CDD" id="cd08267">
    <property type="entry name" value="MDR1"/>
    <property type="match status" value="1"/>
</dbReference>
<reference evidence="2 3" key="1">
    <citation type="submission" date="2019-08" db="EMBL/GenBank/DDBJ databases">
        <title>Genome of Phaeodactylibacter luteus.</title>
        <authorList>
            <person name="Bowman J.P."/>
        </authorList>
    </citation>
    <scope>NUCLEOTIDE SEQUENCE [LARGE SCALE GENOMIC DNA]</scope>
    <source>
        <strain evidence="2 3">KCTC 42180</strain>
    </source>
</reference>
<dbReference type="Gene3D" id="3.40.50.720">
    <property type="entry name" value="NAD(P)-binding Rossmann-like Domain"/>
    <property type="match status" value="1"/>
</dbReference>
<dbReference type="SUPFAM" id="SSF51735">
    <property type="entry name" value="NAD(P)-binding Rossmann-fold domains"/>
    <property type="match status" value="1"/>
</dbReference>
<name>A0A5C6RH19_9BACT</name>
<dbReference type="InterPro" id="IPR052733">
    <property type="entry name" value="Chloroplast_QOR"/>
</dbReference>
<keyword evidence="3" id="KW-1185">Reference proteome</keyword>
<gene>
    <name evidence="2" type="ORF">FRY97_20565</name>
</gene>
<dbReference type="InterPro" id="IPR036291">
    <property type="entry name" value="NAD(P)-bd_dom_sf"/>
</dbReference>
<dbReference type="PANTHER" id="PTHR44013:SF1">
    <property type="entry name" value="ZINC-TYPE ALCOHOL DEHYDROGENASE-LIKE PROTEIN C16A3.02C"/>
    <property type="match status" value="1"/>
</dbReference>
<dbReference type="SMART" id="SM00829">
    <property type="entry name" value="PKS_ER"/>
    <property type="match status" value="1"/>
</dbReference>
<dbReference type="InterPro" id="IPR020843">
    <property type="entry name" value="ER"/>
</dbReference>
<evidence type="ECO:0000313" key="2">
    <source>
        <dbReference type="EMBL" id="TXB60549.1"/>
    </source>
</evidence>
<protein>
    <submittedName>
        <fullName evidence="2">NAD(P)-dependent alcohol dehydrogenase</fullName>
    </submittedName>
</protein>
<dbReference type="SUPFAM" id="SSF50129">
    <property type="entry name" value="GroES-like"/>
    <property type="match status" value="1"/>
</dbReference>
<dbReference type="PANTHER" id="PTHR44013">
    <property type="entry name" value="ZINC-TYPE ALCOHOL DEHYDROGENASE-LIKE PROTEIN C16A3.02C"/>
    <property type="match status" value="1"/>
</dbReference>
<dbReference type="Gene3D" id="3.90.180.10">
    <property type="entry name" value="Medium-chain alcohol dehydrogenases, catalytic domain"/>
    <property type="match status" value="1"/>
</dbReference>
<dbReference type="Pfam" id="PF13602">
    <property type="entry name" value="ADH_zinc_N_2"/>
    <property type="match status" value="1"/>
</dbReference>
<dbReference type="Proteomes" id="UP000321580">
    <property type="component" value="Unassembled WGS sequence"/>
</dbReference>
<dbReference type="InterPro" id="IPR011032">
    <property type="entry name" value="GroES-like_sf"/>
</dbReference>
<dbReference type="EMBL" id="VOOR01000078">
    <property type="protein sequence ID" value="TXB60549.1"/>
    <property type="molecule type" value="Genomic_DNA"/>
</dbReference>
<organism evidence="2 3">
    <name type="scientific">Phaeodactylibacter luteus</name>
    <dbReference type="NCBI Taxonomy" id="1564516"/>
    <lineage>
        <taxon>Bacteria</taxon>
        <taxon>Pseudomonadati</taxon>
        <taxon>Bacteroidota</taxon>
        <taxon>Saprospiria</taxon>
        <taxon>Saprospirales</taxon>
        <taxon>Haliscomenobacteraceae</taxon>
        <taxon>Phaeodactylibacter</taxon>
    </lineage>
</organism>
<sequence>MRAITAIGYGTAEVLKLQRVPKPSIKPNEVLVKIEAASFTRADVMMLTGKPYLSRLFVGVTQPKHPIPGTGFAGVVAETGSEVAQFKIGDAVFGETTLGFSTHAEFVAVPQEGVILPLPSGLSPSEAATWCDGPLTSINFLQELADIRPGQRVLINGASGSLGTAAVQIARYLGAEVTGVCSARNAGLVLSLGAHHVIDYAQTDFTQSDEAYDIIYDTVGKSSFTACRKALTPSGQYLSPVMKGRLLWDMLWTGINGKQKAKFAASGLKKAPELRTLLQTLIAIWQEGKLRAIIDRQYPLERAAEAHKHIAAGHKKGNVVLIIQE</sequence>
<evidence type="ECO:0000313" key="3">
    <source>
        <dbReference type="Proteomes" id="UP000321580"/>
    </source>
</evidence>
<dbReference type="AlphaFoldDB" id="A0A5C6RH19"/>
<dbReference type="InterPro" id="IPR013154">
    <property type="entry name" value="ADH-like_N"/>
</dbReference>
<dbReference type="OrthoDB" id="9787435at2"/>
<comment type="caution">
    <text evidence="2">The sequence shown here is derived from an EMBL/GenBank/DDBJ whole genome shotgun (WGS) entry which is preliminary data.</text>
</comment>
<dbReference type="Pfam" id="PF08240">
    <property type="entry name" value="ADH_N"/>
    <property type="match status" value="1"/>
</dbReference>
<accession>A0A5C6RH19</accession>
<dbReference type="GO" id="GO:0016491">
    <property type="term" value="F:oxidoreductase activity"/>
    <property type="evidence" value="ECO:0007669"/>
    <property type="project" value="InterPro"/>
</dbReference>
<evidence type="ECO:0000259" key="1">
    <source>
        <dbReference type="SMART" id="SM00829"/>
    </source>
</evidence>
<feature type="domain" description="Enoyl reductase (ER)" evidence="1">
    <location>
        <begin position="10"/>
        <end position="321"/>
    </location>
</feature>